<evidence type="ECO:0000313" key="2">
    <source>
        <dbReference type="Proteomes" id="UP000031668"/>
    </source>
</evidence>
<dbReference type="EMBL" id="JWZT01005410">
    <property type="protein sequence ID" value="KII60832.1"/>
    <property type="molecule type" value="Genomic_DNA"/>
</dbReference>
<dbReference type="Proteomes" id="UP000031668">
    <property type="component" value="Unassembled WGS sequence"/>
</dbReference>
<proteinExistence type="predicted"/>
<dbReference type="AlphaFoldDB" id="A0A0C2IVF8"/>
<organism evidence="1 2">
    <name type="scientific">Thelohanellus kitauei</name>
    <name type="common">Myxosporean</name>
    <dbReference type="NCBI Taxonomy" id="669202"/>
    <lineage>
        <taxon>Eukaryota</taxon>
        <taxon>Metazoa</taxon>
        <taxon>Cnidaria</taxon>
        <taxon>Myxozoa</taxon>
        <taxon>Myxosporea</taxon>
        <taxon>Bivalvulida</taxon>
        <taxon>Platysporina</taxon>
        <taxon>Myxobolidae</taxon>
        <taxon>Thelohanellus</taxon>
    </lineage>
</organism>
<sequence>MLIRLRFLDEIVIDINELFNVVINYFNQYVKKYRLPQNMSNVAKIMSAFLNVSTNKIQVDSIEKLINLGGIFSVNLINYLTKIESRSFKLTKNKKQMLYIIYLTLIALPMLNKNKYKRLISFLTLLHDSFDQYFKKCSINDIPIEHQLLILQCYIKCPIPDKFEPSQYFAIFQNLLASLKSNPCYSNIL</sequence>
<reference evidence="1 2" key="1">
    <citation type="journal article" date="2014" name="Genome Biol. Evol.">
        <title>The genome of the myxosporean Thelohanellus kitauei shows adaptations to nutrient acquisition within its fish host.</title>
        <authorList>
            <person name="Yang Y."/>
            <person name="Xiong J."/>
            <person name="Zhou Z."/>
            <person name="Huo F."/>
            <person name="Miao W."/>
            <person name="Ran C."/>
            <person name="Liu Y."/>
            <person name="Zhang J."/>
            <person name="Feng J."/>
            <person name="Wang M."/>
            <person name="Wang M."/>
            <person name="Wang L."/>
            <person name="Yao B."/>
        </authorList>
    </citation>
    <scope>NUCLEOTIDE SEQUENCE [LARGE SCALE GENOMIC DNA]</scope>
    <source>
        <strain evidence="1">Wuqing</strain>
    </source>
</reference>
<evidence type="ECO:0000313" key="1">
    <source>
        <dbReference type="EMBL" id="KII60832.1"/>
    </source>
</evidence>
<keyword evidence="2" id="KW-1185">Reference proteome</keyword>
<name>A0A0C2IVF8_THEKT</name>
<comment type="caution">
    <text evidence="1">The sequence shown here is derived from an EMBL/GenBank/DDBJ whole genome shotgun (WGS) entry which is preliminary data.</text>
</comment>
<accession>A0A0C2IVF8</accession>
<protein>
    <submittedName>
        <fullName evidence="1">Uncharacterized protein</fullName>
    </submittedName>
</protein>
<gene>
    <name evidence="1" type="ORF">RF11_04598</name>
</gene>